<dbReference type="Pfam" id="PF00440">
    <property type="entry name" value="TetR_N"/>
    <property type="match status" value="1"/>
</dbReference>
<dbReference type="Proteomes" id="UP000298781">
    <property type="component" value="Chromosome"/>
</dbReference>
<accession>A0A4D7BDH1</accession>
<evidence type="ECO:0000313" key="4">
    <source>
        <dbReference type="EMBL" id="QCI65987.1"/>
    </source>
</evidence>
<dbReference type="RefSeq" id="WP_136961433.1">
    <property type="nucleotide sequence ID" value="NZ_CP039690.1"/>
</dbReference>
<dbReference type="SUPFAM" id="SSF46689">
    <property type="entry name" value="Homeodomain-like"/>
    <property type="match status" value="1"/>
</dbReference>
<dbReference type="PANTHER" id="PTHR30328">
    <property type="entry name" value="TRANSCRIPTIONAL REPRESSOR"/>
    <property type="match status" value="1"/>
</dbReference>
<dbReference type="GO" id="GO:0003677">
    <property type="term" value="F:DNA binding"/>
    <property type="evidence" value="ECO:0007669"/>
    <property type="project" value="UniProtKB-UniRule"/>
</dbReference>
<dbReference type="InterPro" id="IPR009057">
    <property type="entry name" value="Homeodomain-like_sf"/>
</dbReference>
<dbReference type="PRINTS" id="PR00455">
    <property type="entry name" value="HTHTETR"/>
</dbReference>
<dbReference type="SUPFAM" id="SSF48498">
    <property type="entry name" value="Tetracyclin repressor-like, C-terminal domain"/>
    <property type="match status" value="1"/>
</dbReference>
<name>A0A4D7BDH1_9HYPH</name>
<dbReference type="EMBL" id="CP039690">
    <property type="protein sequence ID" value="QCI65987.1"/>
    <property type="molecule type" value="Genomic_DNA"/>
</dbReference>
<dbReference type="InterPro" id="IPR050109">
    <property type="entry name" value="HTH-type_TetR-like_transc_reg"/>
</dbReference>
<dbReference type="Pfam" id="PF17938">
    <property type="entry name" value="TetR_C_29"/>
    <property type="match status" value="1"/>
</dbReference>
<evidence type="ECO:0000256" key="2">
    <source>
        <dbReference type="PROSITE-ProRule" id="PRU00335"/>
    </source>
</evidence>
<protein>
    <submittedName>
        <fullName evidence="4">TetR/AcrR family transcriptional regulator</fullName>
    </submittedName>
</protein>
<evidence type="ECO:0000313" key="5">
    <source>
        <dbReference type="Proteomes" id="UP000298781"/>
    </source>
</evidence>
<dbReference type="Gene3D" id="1.10.357.10">
    <property type="entry name" value="Tetracycline Repressor, domain 2"/>
    <property type="match status" value="1"/>
</dbReference>
<dbReference type="InterPro" id="IPR036271">
    <property type="entry name" value="Tet_transcr_reg_TetR-rel_C_sf"/>
</dbReference>
<evidence type="ECO:0000259" key="3">
    <source>
        <dbReference type="PROSITE" id="PS50977"/>
    </source>
</evidence>
<dbReference type="PANTHER" id="PTHR30328:SF54">
    <property type="entry name" value="HTH-TYPE TRANSCRIPTIONAL REPRESSOR SCO4008"/>
    <property type="match status" value="1"/>
</dbReference>
<dbReference type="KEGG" id="pstg:E8M01_18280"/>
<feature type="domain" description="HTH tetR-type" evidence="3">
    <location>
        <begin position="20"/>
        <end position="80"/>
    </location>
</feature>
<dbReference type="OrthoDB" id="2356263at2"/>
<sequence>MAAAAIPAKASGVKATRNPEASRARILEAARIEFVTQGLNGARVDRIAEQSGVNKNLIYHYFGSKDGLYLEVLERIYSGLRKSQKDDDVRGLPPLEGMRQLVGNTFDHFVATPDLIRLMSIENIHYAQHLKGSTTIKPLYGGLLDTLRTLLRRGQADGVFRAEVDEVDLYLSISGLAYFFLSNQHTLSWLLDRDFVAAKRVAGRRRHVVEMVLSYLTHIPPEEAGGAKTEVIKSEDGQ</sequence>
<dbReference type="AlphaFoldDB" id="A0A4D7BDH1"/>
<keyword evidence="1 2" id="KW-0238">DNA-binding</keyword>
<reference evidence="4 5" key="1">
    <citation type="submission" date="2019-04" db="EMBL/GenBank/DDBJ databases">
        <title>Phreatobacter aquaticus sp. nov.</title>
        <authorList>
            <person name="Choi A."/>
        </authorList>
    </citation>
    <scope>NUCLEOTIDE SEQUENCE [LARGE SCALE GENOMIC DNA]</scope>
    <source>
        <strain evidence="4 5">KCTC 52518</strain>
    </source>
</reference>
<dbReference type="InterPro" id="IPR041474">
    <property type="entry name" value="NicS_C"/>
</dbReference>
<feature type="DNA-binding region" description="H-T-H motif" evidence="2">
    <location>
        <begin position="43"/>
        <end position="62"/>
    </location>
</feature>
<evidence type="ECO:0000256" key="1">
    <source>
        <dbReference type="ARBA" id="ARBA00023125"/>
    </source>
</evidence>
<organism evidence="4 5">
    <name type="scientific">Phreatobacter stygius</name>
    <dbReference type="NCBI Taxonomy" id="1940610"/>
    <lineage>
        <taxon>Bacteria</taxon>
        <taxon>Pseudomonadati</taxon>
        <taxon>Pseudomonadota</taxon>
        <taxon>Alphaproteobacteria</taxon>
        <taxon>Hyphomicrobiales</taxon>
        <taxon>Phreatobacteraceae</taxon>
        <taxon>Phreatobacter</taxon>
    </lineage>
</organism>
<dbReference type="InterPro" id="IPR001647">
    <property type="entry name" value="HTH_TetR"/>
</dbReference>
<proteinExistence type="predicted"/>
<dbReference type="PROSITE" id="PS50977">
    <property type="entry name" value="HTH_TETR_2"/>
    <property type="match status" value="1"/>
</dbReference>
<gene>
    <name evidence="4" type="ORF">E8M01_18280</name>
</gene>
<keyword evidence="5" id="KW-1185">Reference proteome</keyword>